<evidence type="ECO:0000313" key="2">
    <source>
        <dbReference type="EMBL" id="MFG6488224.1"/>
    </source>
</evidence>
<comment type="caution">
    <text evidence="2">The sequence shown here is derived from an EMBL/GenBank/DDBJ whole genome shotgun (WGS) entry which is preliminary data.</text>
</comment>
<proteinExistence type="predicted"/>
<evidence type="ECO:0000256" key="1">
    <source>
        <dbReference type="SAM" id="SignalP"/>
    </source>
</evidence>
<organism evidence="2 3">
    <name type="scientific">Pelomonas candidula</name>
    <dbReference type="NCBI Taxonomy" id="3299025"/>
    <lineage>
        <taxon>Bacteria</taxon>
        <taxon>Pseudomonadati</taxon>
        <taxon>Pseudomonadota</taxon>
        <taxon>Betaproteobacteria</taxon>
        <taxon>Burkholderiales</taxon>
        <taxon>Sphaerotilaceae</taxon>
        <taxon>Roseateles</taxon>
    </lineage>
</organism>
<reference evidence="2 3" key="1">
    <citation type="submission" date="2024-08" db="EMBL/GenBank/DDBJ databases">
        <authorList>
            <person name="Lu H."/>
        </authorList>
    </citation>
    <scope>NUCLEOTIDE SEQUENCE [LARGE SCALE GENOMIC DNA]</scope>
    <source>
        <strain evidence="2 3">BYS78W</strain>
    </source>
</reference>
<feature type="signal peptide" evidence="1">
    <location>
        <begin position="1"/>
        <end position="18"/>
    </location>
</feature>
<name>A0ABW7HE76_9BURK</name>
<dbReference type="InterPro" id="IPR010583">
    <property type="entry name" value="MipA"/>
</dbReference>
<dbReference type="RefSeq" id="WP_394412657.1">
    <property type="nucleotide sequence ID" value="NZ_JBIGIC010000007.1"/>
</dbReference>
<keyword evidence="3" id="KW-1185">Reference proteome</keyword>
<gene>
    <name evidence="2" type="ORF">ACG04R_16175</name>
</gene>
<protein>
    <submittedName>
        <fullName evidence="2">MipA/OmpV family protein</fullName>
    </submittedName>
</protein>
<feature type="chain" id="PRO_5046716560" evidence="1">
    <location>
        <begin position="19"/>
        <end position="276"/>
    </location>
</feature>
<accession>A0ABW7HE76</accession>
<dbReference type="Proteomes" id="UP001606134">
    <property type="component" value="Unassembled WGS sequence"/>
</dbReference>
<keyword evidence="1" id="KW-0732">Signal</keyword>
<sequence>MKRLLGLTLAGIGALAHADDSSAPARRDLPLWEVGVFGVGISQQAYPGADQQIRRGLVLPYVIYRGDVFRADDEGAGLRAVRSEHFELDISVAASLGTGGRSLRARQGMQRLGTLLEAGPVARWFLNGRGARDRVTFELPLRGVFDAGDQFRHKGMSFEPELGVESAARGGWGYGANVRGFFGDRRLGSTFYAVAPSEALPDRPAYAAHGGLIAWRLNGRVTRQLTPDLRVFAFGRFDSVAGAANRDSPLVRQTNGVTYGLGLTYTLARSAARAGE</sequence>
<dbReference type="Pfam" id="PF06629">
    <property type="entry name" value="MipA"/>
    <property type="match status" value="1"/>
</dbReference>
<dbReference type="EMBL" id="JBIGIC010000007">
    <property type="protein sequence ID" value="MFG6488224.1"/>
    <property type="molecule type" value="Genomic_DNA"/>
</dbReference>
<evidence type="ECO:0000313" key="3">
    <source>
        <dbReference type="Proteomes" id="UP001606134"/>
    </source>
</evidence>